<dbReference type="InterPro" id="IPR011826">
    <property type="entry name" value="HAcnase/IPMdehydase_lsu_prok"/>
</dbReference>
<dbReference type="NCBIfam" id="TIGR01343">
    <property type="entry name" value="hacA_fam"/>
    <property type="match status" value="1"/>
</dbReference>
<proteinExistence type="inferred from homology"/>
<dbReference type="PROSITE" id="PS00450">
    <property type="entry name" value="ACONITASE_1"/>
    <property type="match status" value="1"/>
</dbReference>
<dbReference type="Proteomes" id="UP000183997">
    <property type="component" value="Unassembled WGS sequence"/>
</dbReference>
<evidence type="ECO:0000256" key="4">
    <source>
        <dbReference type="ARBA" id="ARBA00023014"/>
    </source>
</evidence>
<keyword evidence="1 6" id="KW-0004">4Fe-4S</keyword>
<protein>
    <recommendedName>
        <fullName evidence="6">3-isopropylmalate dehydratase large subunit</fullName>
        <ecNumber evidence="6">4.2.1.33</ecNumber>
    </recommendedName>
    <alternativeName>
        <fullName evidence="6">Alpha-IPM isomerase</fullName>
        <shortName evidence="6">IPMI</shortName>
    </alternativeName>
    <alternativeName>
        <fullName evidence="6">Isopropylmalate isomerase</fullName>
    </alternativeName>
</protein>
<comment type="cofactor">
    <cofactor evidence="6">
        <name>[4Fe-4S] cluster</name>
        <dbReference type="ChEBI" id="CHEBI:49883"/>
    </cofactor>
    <text evidence="6">Binds 1 [4Fe-4S] cluster per subunit.</text>
</comment>
<dbReference type="SUPFAM" id="SSF53732">
    <property type="entry name" value="Aconitase iron-sulfur domain"/>
    <property type="match status" value="1"/>
</dbReference>
<keyword evidence="9" id="KW-1185">Reference proteome</keyword>
<feature type="binding site" evidence="6">
    <location>
        <position position="363"/>
    </location>
    <ligand>
        <name>[4Fe-4S] cluster</name>
        <dbReference type="ChEBI" id="CHEBI:49883"/>
    </ligand>
</feature>
<dbReference type="PRINTS" id="PR00415">
    <property type="entry name" value="ACONITASE"/>
</dbReference>
<dbReference type="STRING" id="1121421.SAMN02745123_01037"/>
<dbReference type="NCBIfam" id="TIGR02086">
    <property type="entry name" value="IPMI_arch"/>
    <property type="match status" value="1"/>
</dbReference>
<evidence type="ECO:0000256" key="3">
    <source>
        <dbReference type="ARBA" id="ARBA00023004"/>
    </source>
</evidence>
<dbReference type="InterPro" id="IPR050067">
    <property type="entry name" value="IPM_dehydratase_rel_enz"/>
</dbReference>
<dbReference type="GO" id="GO:0003861">
    <property type="term" value="F:3-isopropylmalate dehydratase activity"/>
    <property type="evidence" value="ECO:0007669"/>
    <property type="project" value="UniProtKB-UniRule"/>
</dbReference>
<dbReference type="UniPathway" id="UPA00048">
    <property type="reaction ID" value="UER00071"/>
</dbReference>
<organism evidence="8 9">
    <name type="scientific">Desulforamulus aeronauticus DSM 10349</name>
    <dbReference type="NCBI Taxonomy" id="1121421"/>
    <lineage>
        <taxon>Bacteria</taxon>
        <taxon>Bacillati</taxon>
        <taxon>Bacillota</taxon>
        <taxon>Clostridia</taxon>
        <taxon>Eubacteriales</taxon>
        <taxon>Peptococcaceae</taxon>
        <taxon>Desulforamulus</taxon>
    </lineage>
</organism>
<dbReference type="GO" id="GO:0046872">
    <property type="term" value="F:metal ion binding"/>
    <property type="evidence" value="ECO:0007669"/>
    <property type="project" value="UniProtKB-KW"/>
</dbReference>
<dbReference type="Gene3D" id="3.30.499.10">
    <property type="entry name" value="Aconitase, domain 3"/>
    <property type="match status" value="2"/>
</dbReference>
<comment type="catalytic activity">
    <reaction evidence="6">
        <text>(2R,3S)-3-isopropylmalate = (2S)-2-isopropylmalate</text>
        <dbReference type="Rhea" id="RHEA:32287"/>
        <dbReference type="ChEBI" id="CHEBI:1178"/>
        <dbReference type="ChEBI" id="CHEBI:35121"/>
        <dbReference type="EC" id="4.2.1.33"/>
    </reaction>
</comment>
<evidence type="ECO:0000256" key="1">
    <source>
        <dbReference type="ARBA" id="ARBA00022485"/>
    </source>
</evidence>
<feature type="domain" description="Aconitase/3-isopropylmalate dehydratase large subunit alpha/beta/alpha" evidence="7">
    <location>
        <begin position="288"/>
        <end position="411"/>
    </location>
</feature>
<dbReference type="OrthoDB" id="9764318at2"/>
<keyword evidence="6" id="KW-0028">Amino-acid biosynthesis</keyword>
<dbReference type="RefSeq" id="WP_072911465.1">
    <property type="nucleotide sequence ID" value="NZ_FRAR01000008.1"/>
</dbReference>
<dbReference type="NCBIfam" id="TIGR02083">
    <property type="entry name" value="LEU2"/>
    <property type="match status" value="1"/>
</dbReference>
<dbReference type="PANTHER" id="PTHR43822:SF16">
    <property type="entry name" value="3-ISOPROPYLMALATE DEHYDRATASE LARGE SUBUNIT 2"/>
    <property type="match status" value="1"/>
</dbReference>
<keyword evidence="4 6" id="KW-0411">Iron-sulfur</keyword>
<dbReference type="CDD" id="cd01583">
    <property type="entry name" value="IPMI"/>
    <property type="match status" value="1"/>
</dbReference>
<dbReference type="InterPro" id="IPR015931">
    <property type="entry name" value="Acnase/IPM_dHydase_lsu_aba_1/3"/>
</dbReference>
<feature type="domain" description="Aconitase/3-isopropylmalate dehydratase large subunit alpha/beta/alpha" evidence="7">
    <location>
        <begin position="8"/>
        <end position="287"/>
    </location>
</feature>
<comment type="similarity">
    <text evidence="6">Belongs to the aconitase/IPM isomerase family. LeuC type 2 subfamily.</text>
</comment>
<evidence type="ECO:0000256" key="5">
    <source>
        <dbReference type="ARBA" id="ARBA00023239"/>
    </source>
</evidence>
<gene>
    <name evidence="6" type="primary">leuC</name>
    <name evidence="8" type="ORF">SAMN02745123_01037</name>
</gene>
<evidence type="ECO:0000259" key="7">
    <source>
        <dbReference type="Pfam" id="PF00330"/>
    </source>
</evidence>
<evidence type="ECO:0000313" key="9">
    <source>
        <dbReference type="Proteomes" id="UP000183997"/>
    </source>
</evidence>
<dbReference type="GO" id="GO:0009098">
    <property type="term" value="P:L-leucine biosynthetic process"/>
    <property type="evidence" value="ECO:0007669"/>
    <property type="project" value="UniProtKB-UniRule"/>
</dbReference>
<keyword evidence="2 6" id="KW-0479">Metal-binding</keyword>
<dbReference type="Pfam" id="PF00330">
    <property type="entry name" value="Aconitase"/>
    <property type="match status" value="2"/>
</dbReference>
<comment type="subunit">
    <text evidence="6">Heterodimer of LeuC and LeuD.</text>
</comment>
<dbReference type="InterPro" id="IPR006251">
    <property type="entry name" value="Homoacnase/IPMdehydase_lsu"/>
</dbReference>
<keyword evidence="6" id="KW-0100">Branched-chain amino acid biosynthesis</keyword>
<dbReference type="PANTHER" id="PTHR43822">
    <property type="entry name" value="HOMOACONITASE, MITOCHONDRIAL-RELATED"/>
    <property type="match status" value="1"/>
</dbReference>
<name>A0A1M6QH27_9FIRM</name>
<dbReference type="PROSITE" id="PS01244">
    <property type="entry name" value="ACONITASE_2"/>
    <property type="match status" value="1"/>
</dbReference>
<dbReference type="InterPro" id="IPR033941">
    <property type="entry name" value="IPMI_cat"/>
</dbReference>
<dbReference type="EMBL" id="FRAR01000008">
    <property type="protein sequence ID" value="SHK19347.1"/>
    <property type="molecule type" value="Genomic_DNA"/>
</dbReference>
<keyword evidence="6" id="KW-0432">Leucine biosynthesis</keyword>
<reference evidence="9" key="1">
    <citation type="submission" date="2016-11" db="EMBL/GenBank/DDBJ databases">
        <authorList>
            <person name="Varghese N."/>
            <person name="Submissions S."/>
        </authorList>
    </citation>
    <scope>NUCLEOTIDE SEQUENCE [LARGE SCALE GENOMIC DNA]</scope>
    <source>
        <strain evidence="9">DSM 10349</strain>
    </source>
</reference>
<dbReference type="InterPro" id="IPR011823">
    <property type="entry name" value="IsopropMal_deHydtase_lsu_bac"/>
</dbReference>
<evidence type="ECO:0000256" key="6">
    <source>
        <dbReference type="HAMAP-Rule" id="MF_01027"/>
    </source>
</evidence>
<dbReference type="NCBIfam" id="NF001614">
    <property type="entry name" value="PRK00402.1"/>
    <property type="match status" value="1"/>
</dbReference>
<dbReference type="EC" id="4.2.1.33" evidence="6"/>
<evidence type="ECO:0000313" key="8">
    <source>
        <dbReference type="EMBL" id="SHK19347.1"/>
    </source>
</evidence>
<accession>A0A1M6QH27</accession>
<dbReference type="InterPro" id="IPR036008">
    <property type="entry name" value="Aconitase_4Fe-4S_dom"/>
</dbReference>
<dbReference type="InterPro" id="IPR001030">
    <property type="entry name" value="Acoase/IPM_deHydtase_lsu_aba"/>
</dbReference>
<dbReference type="HAMAP" id="MF_01027">
    <property type="entry name" value="LeuC_type2"/>
    <property type="match status" value="1"/>
</dbReference>
<dbReference type="GO" id="GO:0051539">
    <property type="term" value="F:4 iron, 4 sulfur cluster binding"/>
    <property type="evidence" value="ECO:0007669"/>
    <property type="project" value="UniProtKB-KW"/>
</dbReference>
<feature type="binding site" evidence="6">
    <location>
        <position position="360"/>
    </location>
    <ligand>
        <name>[4Fe-4S] cluster</name>
        <dbReference type="ChEBI" id="CHEBI:49883"/>
    </ligand>
</feature>
<evidence type="ECO:0000256" key="2">
    <source>
        <dbReference type="ARBA" id="ARBA00022723"/>
    </source>
</evidence>
<dbReference type="AlphaFoldDB" id="A0A1M6QH27"/>
<keyword evidence="3 6" id="KW-0408">Iron</keyword>
<keyword evidence="5 6" id="KW-0456">Lyase</keyword>
<sequence>MPMTITEKILAAAAGKDSVKPGELINARVDLVLGNDITAPVAIKEFQKIGVDRVWDKDRVALVPDHFTPNKDIKSAEQAKMVREFAHQQELSNYFEVGRMGIEHCLLPEQGLVGPADVIIGADSHTCTYGALGAFATGVGSTDLAAAMALGETWFKVPESIKFVFHGQLGKWVGGKDLILYTIGQIGVDGALYKAMEFSGETIRQLSMDGRFTMCNMAIEAGGKNGIIEPDEITRQYVEGRTKRPYTFYTSDPDAEYTQVYHFDTSKIEPQVAFPHLPENARPVSQAGQVEIDQAVIGSCTNGRIEDLRLAAEILKGNKVNQRVRLIVIPGTQEIYRQAMREGLFEIFLDAGAVVSTPTCGPCLGGHMGILAKGERCIATTNRNFVGRMGHPESEVYLANPAVAAASAVTGRISHPEEVL</sequence>
<dbReference type="InterPro" id="IPR018136">
    <property type="entry name" value="Aconitase_4Fe-4S_BS"/>
</dbReference>
<feature type="binding site" evidence="6">
    <location>
        <position position="300"/>
    </location>
    <ligand>
        <name>[4Fe-4S] cluster</name>
        <dbReference type="ChEBI" id="CHEBI:49883"/>
    </ligand>
</feature>
<comment type="function">
    <text evidence="6">Catalyzes the isomerization between 2-isopropylmalate and 3-isopropylmalate, via the formation of 2-isopropylmaleate.</text>
</comment>
<comment type="pathway">
    <text evidence="6">Amino-acid biosynthesis; L-leucine biosynthesis; L-leucine from 3-methyl-2-oxobutanoate: step 2/4.</text>
</comment>